<organism evidence="1 2">
    <name type="scientific">Anaerostipes hadrus</name>
    <dbReference type="NCBI Taxonomy" id="649756"/>
    <lineage>
        <taxon>Bacteria</taxon>
        <taxon>Bacillati</taxon>
        <taxon>Bacillota</taxon>
        <taxon>Clostridia</taxon>
        <taxon>Lachnospirales</taxon>
        <taxon>Lachnospiraceae</taxon>
        <taxon>Anaerostipes</taxon>
    </lineage>
</organism>
<dbReference type="RefSeq" id="WP_055072563.1">
    <property type="nucleotide sequence ID" value="NZ_CYXY01000005.1"/>
</dbReference>
<evidence type="ECO:0000313" key="2">
    <source>
        <dbReference type="Proteomes" id="UP000095553"/>
    </source>
</evidence>
<accession>A0A173SA93</accession>
<gene>
    <name evidence="1" type="ORF">ERS852571_01078</name>
</gene>
<reference evidence="1 2" key="1">
    <citation type="submission" date="2015-09" db="EMBL/GenBank/DDBJ databases">
        <authorList>
            <consortium name="Pathogen Informatics"/>
        </authorList>
    </citation>
    <scope>NUCLEOTIDE SEQUENCE [LARGE SCALE GENOMIC DNA]</scope>
    <source>
        <strain evidence="1 2">2789STDY5834959</strain>
    </source>
</reference>
<evidence type="ECO:0000313" key="1">
    <source>
        <dbReference type="EMBL" id="CUM87201.1"/>
    </source>
</evidence>
<dbReference type="AlphaFoldDB" id="A0A173SA93"/>
<protein>
    <submittedName>
        <fullName evidence="1">Uncharacterized protein</fullName>
    </submittedName>
</protein>
<proteinExistence type="predicted"/>
<sequence>MRNWTMWQDHVTEYEDRYRETQNDDGSVTHTPVPGSVIQQGTPQNAANFNKMEDGIINATEMAALAMTAIIHARQTEEDLAGEVINVDLTNTQDYPFNNSVKTVPLTTKRNHTNYTVSCEIASKDGFTGEIEVTEKLLNGFKVAYTGSAKNVSLKIYVKGGFY</sequence>
<name>A0A173SA93_ANAHA</name>
<dbReference type="Proteomes" id="UP000095553">
    <property type="component" value="Unassembled WGS sequence"/>
</dbReference>
<dbReference type="EMBL" id="CYXY01000005">
    <property type="protein sequence ID" value="CUM87201.1"/>
    <property type="molecule type" value="Genomic_DNA"/>
</dbReference>